<comment type="caution">
    <text evidence="2">The sequence shown here is derived from an EMBL/GenBank/DDBJ whole genome shotgun (WGS) entry which is preliminary data.</text>
</comment>
<evidence type="ECO:0000313" key="3">
    <source>
        <dbReference type="Proteomes" id="UP000286931"/>
    </source>
</evidence>
<dbReference type="AlphaFoldDB" id="A0A401YK29"/>
<name>A0A401YK29_9ACTN</name>
<feature type="transmembrane region" description="Helical" evidence="1">
    <location>
        <begin position="161"/>
        <end position="183"/>
    </location>
</feature>
<protein>
    <submittedName>
        <fullName evidence="2">ABC transporter permease</fullName>
    </submittedName>
</protein>
<evidence type="ECO:0000256" key="1">
    <source>
        <dbReference type="SAM" id="Phobius"/>
    </source>
</evidence>
<dbReference type="Proteomes" id="UP000286931">
    <property type="component" value="Unassembled WGS sequence"/>
</dbReference>
<keyword evidence="1" id="KW-1133">Transmembrane helix</keyword>
<reference evidence="2 3" key="1">
    <citation type="submission" date="2018-12" db="EMBL/GenBank/DDBJ databases">
        <title>Draft genome sequence of Embleya hyalina NBRC 13850T.</title>
        <authorList>
            <person name="Komaki H."/>
            <person name="Hosoyama A."/>
            <person name="Kimura A."/>
            <person name="Ichikawa N."/>
            <person name="Tamura T."/>
        </authorList>
    </citation>
    <scope>NUCLEOTIDE SEQUENCE [LARGE SCALE GENOMIC DNA]</scope>
    <source>
        <strain evidence="2 3">NBRC 13850</strain>
    </source>
</reference>
<feature type="transmembrane region" description="Helical" evidence="1">
    <location>
        <begin position="249"/>
        <end position="268"/>
    </location>
</feature>
<evidence type="ECO:0000313" key="2">
    <source>
        <dbReference type="EMBL" id="GCD94889.1"/>
    </source>
</evidence>
<dbReference type="Pfam" id="PF12730">
    <property type="entry name" value="ABC2_membrane_4"/>
    <property type="match status" value="1"/>
</dbReference>
<sequence length="273" mass="28279">MPTPTPTTPARLHPARFPDLIAAEWLKLSCRRLLLLSLFLAPPCTAALSWFLCSGVDLVGTRGRTDFDRLAASFDHGVWGLLMIGAAVIGALSFTGEDASGLIRTTFIAVPDRRRVLLAKAAVSAVVATAVGVPTAIASFGTSQAVLSGKGLGLALGDPGVARGFLAACVLLPTAALLGLAVGVLVRHRAGAVFAVFVTLGVVPEPIPEGGRFLAEAANLMPRNAWSALVGLGTADDELGPYPPSVTHSWLVLAGWPLALLTAAALVLRRRDL</sequence>
<accession>A0A401YK29</accession>
<keyword evidence="3" id="KW-1185">Reference proteome</keyword>
<keyword evidence="1" id="KW-0472">Membrane</keyword>
<dbReference type="EMBL" id="BIFH01000016">
    <property type="protein sequence ID" value="GCD94889.1"/>
    <property type="molecule type" value="Genomic_DNA"/>
</dbReference>
<feature type="transmembrane region" description="Helical" evidence="1">
    <location>
        <begin position="117"/>
        <end position="141"/>
    </location>
</feature>
<feature type="transmembrane region" description="Helical" evidence="1">
    <location>
        <begin position="190"/>
        <end position="207"/>
    </location>
</feature>
<feature type="transmembrane region" description="Helical" evidence="1">
    <location>
        <begin position="77"/>
        <end position="96"/>
    </location>
</feature>
<keyword evidence="1" id="KW-0812">Transmembrane</keyword>
<dbReference type="RefSeq" id="WP_126637019.1">
    <property type="nucleotide sequence ID" value="NZ_BIFH01000016.1"/>
</dbReference>
<gene>
    <name evidence="2" type="ORF">EHYA_02558</name>
</gene>
<organism evidence="2 3">
    <name type="scientific">Embleya hyalina</name>
    <dbReference type="NCBI Taxonomy" id="516124"/>
    <lineage>
        <taxon>Bacteria</taxon>
        <taxon>Bacillati</taxon>
        <taxon>Actinomycetota</taxon>
        <taxon>Actinomycetes</taxon>
        <taxon>Kitasatosporales</taxon>
        <taxon>Streptomycetaceae</taxon>
        <taxon>Embleya</taxon>
    </lineage>
</organism>
<feature type="transmembrane region" description="Helical" evidence="1">
    <location>
        <begin position="33"/>
        <end position="52"/>
    </location>
</feature>
<dbReference type="OrthoDB" id="3480265at2"/>
<proteinExistence type="predicted"/>